<evidence type="ECO:0000313" key="8">
    <source>
        <dbReference type="EMBL" id="MFC5648325.1"/>
    </source>
</evidence>
<sequence>MAILIGALLTIVWIAGFTINERSQARQKVIKTGDEKLDHPTVRRLLIIPMLWVLEKSGLLDRMQPFLSALHGKMFVLHGATWTVDATKQFAVFTIGCGYAAAACGAWLSLLSGERSLLYMGLLLGVIIPAARWRDTIRKFEQRKQDILLVIPEVMSKLMLLLGAGETVQRALIRCAERRDDRDKREIPLLIELRRANEEIRNGQSFSAAMEAFSRRCAVQEVSLFTTTILLNYRRGGDRLVLSLKELSYSLWEKRKAVARSRGEEASSKLVFPLVGIF</sequence>
<evidence type="ECO:0000256" key="2">
    <source>
        <dbReference type="ARBA" id="ARBA00022475"/>
    </source>
</evidence>
<dbReference type="InterPro" id="IPR018076">
    <property type="entry name" value="T2SS_GspF_dom"/>
</dbReference>
<evidence type="ECO:0000259" key="7">
    <source>
        <dbReference type="Pfam" id="PF00482"/>
    </source>
</evidence>
<dbReference type="PANTHER" id="PTHR35007:SF4">
    <property type="entry name" value="CONSERVED TRANSMEMBRANE PROTEIN-RELATED"/>
    <property type="match status" value="1"/>
</dbReference>
<evidence type="ECO:0000256" key="4">
    <source>
        <dbReference type="ARBA" id="ARBA00022989"/>
    </source>
</evidence>
<evidence type="ECO:0000256" key="5">
    <source>
        <dbReference type="ARBA" id="ARBA00023136"/>
    </source>
</evidence>
<feature type="domain" description="Type II secretion system protein GspF" evidence="7">
    <location>
        <begin position="158"/>
        <end position="277"/>
    </location>
</feature>
<name>A0ABW0VVX8_9BACL</name>
<dbReference type="RefSeq" id="WP_379186774.1">
    <property type="nucleotide sequence ID" value="NZ_JBHSOW010000015.1"/>
</dbReference>
<dbReference type="EMBL" id="JBHSOW010000015">
    <property type="protein sequence ID" value="MFC5648325.1"/>
    <property type="molecule type" value="Genomic_DNA"/>
</dbReference>
<dbReference type="Gene3D" id="1.20.81.30">
    <property type="entry name" value="Type II secretion system (T2SS), domain F"/>
    <property type="match status" value="1"/>
</dbReference>
<evidence type="ECO:0000256" key="1">
    <source>
        <dbReference type="ARBA" id="ARBA00004651"/>
    </source>
</evidence>
<keyword evidence="5 6" id="KW-0472">Membrane</keyword>
<dbReference type="InterPro" id="IPR042094">
    <property type="entry name" value="T2SS_GspF_sf"/>
</dbReference>
<dbReference type="PANTHER" id="PTHR35007">
    <property type="entry name" value="INTEGRAL MEMBRANE PROTEIN-RELATED"/>
    <property type="match status" value="1"/>
</dbReference>
<feature type="transmembrane region" description="Helical" evidence="6">
    <location>
        <begin position="116"/>
        <end position="133"/>
    </location>
</feature>
<gene>
    <name evidence="8" type="ORF">ACFPYJ_04165</name>
</gene>
<organism evidence="8 9">
    <name type="scientific">Paenibacillus solisilvae</name>
    <dbReference type="NCBI Taxonomy" id="2486751"/>
    <lineage>
        <taxon>Bacteria</taxon>
        <taxon>Bacillati</taxon>
        <taxon>Bacillota</taxon>
        <taxon>Bacilli</taxon>
        <taxon>Bacillales</taxon>
        <taxon>Paenibacillaceae</taxon>
        <taxon>Paenibacillus</taxon>
    </lineage>
</organism>
<evidence type="ECO:0000256" key="3">
    <source>
        <dbReference type="ARBA" id="ARBA00022692"/>
    </source>
</evidence>
<keyword evidence="2" id="KW-1003">Cell membrane</keyword>
<comment type="caution">
    <text evidence="8">The sequence shown here is derived from an EMBL/GenBank/DDBJ whole genome shotgun (WGS) entry which is preliminary data.</text>
</comment>
<keyword evidence="3 6" id="KW-0812">Transmembrane</keyword>
<feature type="transmembrane region" description="Helical" evidence="6">
    <location>
        <begin position="90"/>
        <end position="110"/>
    </location>
</feature>
<evidence type="ECO:0000256" key="6">
    <source>
        <dbReference type="SAM" id="Phobius"/>
    </source>
</evidence>
<evidence type="ECO:0000313" key="9">
    <source>
        <dbReference type="Proteomes" id="UP001596047"/>
    </source>
</evidence>
<accession>A0ABW0VVX8</accession>
<keyword evidence="9" id="KW-1185">Reference proteome</keyword>
<proteinExistence type="predicted"/>
<reference evidence="9" key="1">
    <citation type="journal article" date="2019" name="Int. J. Syst. Evol. Microbiol.">
        <title>The Global Catalogue of Microorganisms (GCM) 10K type strain sequencing project: providing services to taxonomists for standard genome sequencing and annotation.</title>
        <authorList>
            <consortium name="The Broad Institute Genomics Platform"/>
            <consortium name="The Broad Institute Genome Sequencing Center for Infectious Disease"/>
            <person name="Wu L."/>
            <person name="Ma J."/>
        </authorList>
    </citation>
    <scope>NUCLEOTIDE SEQUENCE [LARGE SCALE GENOMIC DNA]</scope>
    <source>
        <strain evidence="9">CGMCC 1.3240</strain>
    </source>
</reference>
<dbReference type="Proteomes" id="UP001596047">
    <property type="component" value="Unassembled WGS sequence"/>
</dbReference>
<keyword evidence="4 6" id="KW-1133">Transmembrane helix</keyword>
<dbReference type="Pfam" id="PF00482">
    <property type="entry name" value="T2SSF"/>
    <property type="match status" value="1"/>
</dbReference>
<protein>
    <submittedName>
        <fullName evidence="8">Type II secretion system F family protein</fullName>
    </submittedName>
</protein>
<comment type="subcellular location">
    <subcellularLocation>
        <location evidence="1">Cell membrane</location>
        <topology evidence="1">Multi-pass membrane protein</topology>
    </subcellularLocation>
</comment>